<reference evidence="1 2" key="1">
    <citation type="journal article" date="2019" name="Nat. Microbiol.">
        <title>Mediterranean grassland soil C-N compound turnover is dependent on rainfall and depth, and is mediated by genomically divergent microorganisms.</title>
        <authorList>
            <person name="Diamond S."/>
            <person name="Andeer P.F."/>
            <person name="Li Z."/>
            <person name="Crits-Christoph A."/>
            <person name="Burstein D."/>
            <person name="Anantharaman K."/>
            <person name="Lane K.R."/>
            <person name="Thomas B.C."/>
            <person name="Pan C."/>
            <person name="Northen T.R."/>
            <person name="Banfield J.F."/>
        </authorList>
    </citation>
    <scope>NUCLEOTIDE SEQUENCE [LARGE SCALE GENOMIC DNA]</scope>
    <source>
        <strain evidence="1">NP_6</strain>
    </source>
</reference>
<protein>
    <submittedName>
        <fullName evidence="1">Uncharacterized protein</fullName>
    </submittedName>
</protein>
<dbReference type="AlphaFoldDB" id="A0A537JB32"/>
<organism evidence="1 2">
    <name type="scientific">Candidatus Segetimicrobium genomatis</name>
    <dbReference type="NCBI Taxonomy" id="2569760"/>
    <lineage>
        <taxon>Bacteria</taxon>
        <taxon>Bacillati</taxon>
        <taxon>Candidatus Sysuimicrobiota</taxon>
        <taxon>Candidatus Sysuimicrobiia</taxon>
        <taxon>Candidatus Sysuimicrobiales</taxon>
        <taxon>Candidatus Segetimicrobiaceae</taxon>
        <taxon>Candidatus Segetimicrobium</taxon>
    </lineage>
</organism>
<sequence>MIIVDGGRMPVSASALLGAAHGPDPAPPPDLSPAHFPGARYVVAGPETRLPLLGDVLPVGIGRVTMVVSPGDLLMGLGLGGFVQRQMREPERAAARGPFRRPGAV</sequence>
<dbReference type="Pfam" id="PF17248">
    <property type="entry name" value="DUF5317"/>
    <property type="match status" value="1"/>
</dbReference>
<gene>
    <name evidence="1" type="ORF">E6H03_07770</name>
</gene>
<evidence type="ECO:0000313" key="1">
    <source>
        <dbReference type="EMBL" id="TMI80754.1"/>
    </source>
</evidence>
<comment type="caution">
    <text evidence="1">The sequence shown here is derived from an EMBL/GenBank/DDBJ whole genome shotgun (WGS) entry which is preliminary data.</text>
</comment>
<name>A0A537JB32_9BACT</name>
<dbReference type="InterPro" id="IPR035168">
    <property type="entry name" value="DUF5317"/>
</dbReference>
<accession>A0A537JB32</accession>
<dbReference type="Proteomes" id="UP000318093">
    <property type="component" value="Unassembled WGS sequence"/>
</dbReference>
<proteinExistence type="predicted"/>
<evidence type="ECO:0000313" key="2">
    <source>
        <dbReference type="Proteomes" id="UP000318093"/>
    </source>
</evidence>
<dbReference type="EMBL" id="VBAN01000239">
    <property type="protein sequence ID" value="TMI80754.1"/>
    <property type="molecule type" value="Genomic_DNA"/>
</dbReference>